<dbReference type="Proteomes" id="UP001187471">
    <property type="component" value="Unassembled WGS sequence"/>
</dbReference>
<dbReference type="PANTHER" id="PTHR31903:SF4">
    <property type="entry name" value="OS11G0490300 PROTEIN"/>
    <property type="match status" value="1"/>
</dbReference>
<evidence type="ECO:0000256" key="1">
    <source>
        <dbReference type="SAM" id="MobiDB-lite"/>
    </source>
</evidence>
<name>A0AA88ULK3_9ASTE</name>
<keyword evidence="3" id="KW-1185">Reference proteome</keyword>
<feature type="region of interest" description="Disordered" evidence="1">
    <location>
        <begin position="123"/>
        <end position="162"/>
    </location>
</feature>
<dbReference type="EMBL" id="JAVXUO010001093">
    <property type="protein sequence ID" value="KAK2986068.1"/>
    <property type="molecule type" value="Genomic_DNA"/>
</dbReference>
<organism evidence="2 3">
    <name type="scientific">Escallonia rubra</name>
    <dbReference type="NCBI Taxonomy" id="112253"/>
    <lineage>
        <taxon>Eukaryota</taxon>
        <taxon>Viridiplantae</taxon>
        <taxon>Streptophyta</taxon>
        <taxon>Embryophyta</taxon>
        <taxon>Tracheophyta</taxon>
        <taxon>Spermatophyta</taxon>
        <taxon>Magnoliopsida</taxon>
        <taxon>eudicotyledons</taxon>
        <taxon>Gunneridae</taxon>
        <taxon>Pentapetalae</taxon>
        <taxon>asterids</taxon>
        <taxon>campanulids</taxon>
        <taxon>Escalloniales</taxon>
        <taxon>Escalloniaceae</taxon>
        <taxon>Escallonia</taxon>
    </lineage>
</organism>
<reference evidence="2" key="1">
    <citation type="submission" date="2022-12" db="EMBL/GenBank/DDBJ databases">
        <title>Draft genome assemblies for two species of Escallonia (Escalloniales).</title>
        <authorList>
            <person name="Chanderbali A."/>
            <person name="Dervinis C."/>
            <person name="Anghel I."/>
            <person name="Soltis D."/>
            <person name="Soltis P."/>
            <person name="Zapata F."/>
        </authorList>
    </citation>
    <scope>NUCLEOTIDE SEQUENCE</scope>
    <source>
        <strain evidence="2">UCBG92.1500</strain>
        <tissue evidence="2">Leaf</tissue>
    </source>
</reference>
<evidence type="ECO:0000313" key="2">
    <source>
        <dbReference type="EMBL" id="KAK2986068.1"/>
    </source>
</evidence>
<accession>A0AA88ULK3</accession>
<evidence type="ECO:0000313" key="3">
    <source>
        <dbReference type="Proteomes" id="UP001187471"/>
    </source>
</evidence>
<protein>
    <submittedName>
        <fullName evidence="2">Uncharacterized protein</fullName>
    </submittedName>
</protein>
<feature type="compositionally biased region" description="Basic residues" evidence="1">
    <location>
        <begin position="125"/>
        <end position="134"/>
    </location>
</feature>
<sequence length="303" mass="32991">MEKYTPSPSSSSPPPPSPPNAEVFSVMNLLPAASLVLVSILSLQDREVLAYMITRSMKSTNPATVSDEKKKTQKKSGMPHKPSVFDCECFDCYTSYWFRWDSSPNHELIHQAIEAFEDHLSNPSKKVRGKKRDKSGRFDSVRFADTTSPDGKPGAAAVSQPENNVIEVASVEEDARETSEDAAEEVAPVKEEAAVAARGGVAVSGHKGLARKVLSDVLELFNPRLWGSRAALAPSQSDQPLRHRVQPQQHLHECLVHLDPLAAIIAKCIPDFLSLDQVMVVVFVLGFCGDQERGCQGGGDDNG</sequence>
<dbReference type="PANTHER" id="PTHR31903">
    <property type="entry name" value="F12F1.11-RELATED"/>
    <property type="match status" value="1"/>
</dbReference>
<dbReference type="AlphaFoldDB" id="A0AA88ULK3"/>
<gene>
    <name evidence="2" type="ORF">RJ640_011509</name>
</gene>
<comment type="caution">
    <text evidence="2">The sequence shown here is derived from an EMBL/GenBank/DDBJ whole genome shotgun (WGS) entry which is preliminary data.</text>
</comment>
<feature type="region of interest" description="Disordered" evidence="1">
    <location>
        <begin position="59"/>
        <end position="78"/>
    </location>
</feature>
<proteinExistence type="predicted"/>